<gene>
    <name evidence="1" type="ORF">LQG66_33415</name>
</gene>
<organism evidence="1 2">
    <name type="scientific">Bradyrhizobium ontarionense</name>
    <dbReference type="NCBI Taxonomy" id="2898149"/>
    <lineage>
        <taxon>Bacteria</taxon>
        <taxon>Pseudomonadati</taxon>
        <taxon>Pseudomonadota</taxon>
        <taxon>Alphaproteobacteria</taxon>
        <taxon>Hyphomicrobiales</taxon>
        <taxon>Nitrobacteraceae</taxon>
        <taxon>Bradyrhizobium</taxon>
    </lineage>
</organism>
<name>A0ABY3RB87_9BRAD</name>
<dbReference type="RefSeq" id="WP_231320050.1">
    <property type="nucleotide sequence ID" value="NZ_CP088156.1"/>
</dbReference>
<protein>
    <submittedName>
        <fullName evidence="1">Uncharacterized protein</fullName>
    </submittedName>
</protein>
<dbReference type="EMBL" id="CP088156">
    <property type="protein sequence ID" value="UFZ04038.1"/>
    <property type="molecule type" value="Genomic_DNA"/>
</dbReference>
<evidence type="ECO:0000313" key="2">
    <source>
        <dbReference type="Proteomes" id="UP001431010"/>
    </source>
</evidence>
<reference evidence="1" key="1">
    <citation type="journal article" date="2024" name="Antonie Van Leeuwenhoek">
        <title>Bradyrhizobium ontarionense sp. nov., a novel bacterial symbiont isolated from Aeschynomene indica (Indian jointvetch), harbours photosynthesis, nitrogen fixation and nitrous oxide (N2O) reductase genes.</title>
        <authorList>
            <person name="Bromfield E.S.P."/>
            <person name="Cloutier S."/>
        </authorList>
    </citation>
    <scope>NUCLEOTIDE SEQUENCE</scope>
    <source>
        <strain evidence="1">A19</strain>
    </source>
</reference>
<dbReference type="Proteomes" id="UP001431010">
    <property type="component" value="Chromosome"/>
</dbReference>
<proteinExistence type="predicted"/>
<sequence length="62" mass="7091">MTTDFMATSIICESDYRTRCSIMLALFYRAGIASPACDVVRGASTRRQRVKRHQECELDFDP</sequence>
<accession>A0ABY3RB87</accession>
<keyword evidence="2" id="KW-1185">Reference proteome</keyword>
<evidence type="ECO:0000313" key="1">
    <source>
        <dbReference type="EMBL" id="UFZ04038.1"/>
    </source>
</evidence>